<dbReference type="RefSeq" id="WP_100590685.1">
    <property type="nucleotide sequence ID" value="NZ_CP015578.1"/>
</dbReference>
<dbReference type="GeneID" id="46921355"/>
<dbReference type="EMBL" id="CP015578">
    <property type="protein sequence ID" value="ARQ97627.1"/>
    <property type="molecule type" value="Genomic_DNA"/>
</dbReference>
<dbReference type="GO" id="GO:0003677">
    <property type="term" value="F:DNA binding"/>
    <property type="evidence" value="ECO:0007669"/>
    <property type="project" value="InterPro"/>
</dbReference>
<dbReference type="PANTHER" id="PTHR34824">
    <property type="entry name" value="HEAT-INDUCIBLE TRANSCRIPTION REPRESSOR HRCA"/>
    <property type="match status" value="1"/>
</dbReference>
<protein>
    <submittedName>
        <fullName evidence="5">Heat-inducible transcription repressor</fullName>
    </submittedName>
</protein>
<reference evidence="6" key="2">
    <citation type="journal article" date="2017" name="Genome Biol. Evol.">
        <title>Comparative genomic analysis identifies a Campylobacter clade deficient in selenium metabolism.</title>
        <authorList>
            <person name="Miller W.G."/>
            <person name="Yee E."/>
            <person name="Lopes B.S."/>
            <person name="Chapman M.H."/>
            <person name="Huynh S."/>
            <person name="Bono J.L."/>
            <person name="Parker C.T."/>
            <person name="Strachan N.J.C."/>
            <person name="Forbes K.J."/>
        </authorList>
    </citation>
    <scope>NUCLEOTIDE SEQUENCE [LARGE SCALE GENOMIC DNA]</scope>
    <source>
        <strain evidence="6">NCTC 13004</strain>
    </source>
</reference>
<gene>
    <name evidence="5" type="primary">hrcA</name>
    <name evidence="5" type="ORF">CLAN_0882</name>
</gene>
<organism evidence="5 6">
    <name type="scientific">Campylobacter lanienae NCTC 13004</name>
    <dbReference type="NCBI Taxonomy" id="1031753"/>
    <lineage>
        <taxon>Bacteria</taxon>
        <taxon>Pseudomonadati</taxon>
        <taxon>Campylobacterota</taxon>
        <taxon>Epsilonproteobacteria</taxon>
        <taxon>Campylobacterales</taxon>
        <taxon>Campylobacteraceae</taxon>
        <taxon>Campylobacter</taxon>
    </lineage>
</organism>
<proteinExistence type="predicted"/>
<dbReference type="InterPro" id="IPR002571">
    <property type="entry name" value="HrcA"/>
</dbReference>
<evidence type="ECO:0000256" key="4">
    <source>
        <dbReference type="ARBA" id="ARBA00023163"/>
    </source>
</evidence>
<dbReference type="PANTHER" id="PTHR34824:SF1">
    <property type="entry name" value="HEAT-INDUCIBLE TRANSCRIPTION REPRESSOR HRCA"/>
    <property type="match status" value="1"/>
</dbReference>
<keyword evidence="2" id="KW-0805">Transcription regulation</keyword>
<dbReference type="GO" id="GO:0045892">
    <property type="term" value="P:negative regulation of DNA-templated transcription"/>
    <property type="evidence" value="ECO:0007669"/>
    <property type="project" value="TreeGrafter"/>
</dbReference>
<keyword evidence="3" id="KW-0346">Stress response</keyword>
<dbReference type="InterPro" id="IPR036390">
    <property type="entry name" value="WH_DNA-bd_sf"/>
</dbReference>
<accession>A0A1X9SN00</accession>
<dbReference type="InterPro" id="IPR036388">
    <property type="entry name" value="WH-like_DNA-bd_sf"/>
</dbReference>
<evidence type="ECO:0000256" key="2">
    <source>
        <dbReference type="ARBA" id="ARBA00023015"/>
    </source>
</evidence>
<dbReference type="Proteomes" id="UP000202031">
    <property type="component" value="Chromosome"/>
</dbReference>
<evidence type="ECO:0000256" key="1">
    <source>
        <dbReference type="ARBA" id="ARBA00022491"/>
    </source>
</evidence>
<dbReference type="NCBIfam" id="NF003033">
    <property type="entry name" value="PRK03911.1"/>
    <property type="match status" value="1"/>
</dbReference>
<sequence>MKLDKRDLILESIIHAYLEVNEPIGSNELGMRMNVAIPASTIRVYFKKLSDEGAITQLHISGGRIPTASAMEFYWRNRLKFSSVLSINNTDLLNLLVYKNDIYCMIFKDQKLFLQDVLNLKDRFLVLDFLTESISIKFSSKVERFLSNLIGVSLEELENISIQVGLSELRAKIKALKRGEILFQENEKIAFEICKDDSIKAILDPSFGDNFNGNLAFSPLFSTGYMGLKTDVLYQGKPAVMVCASSVYSDYEKFFSMLKEAA</sequence>
<dbReference type="KEGG" id="clx:CLAN_0882"/>
<dbReference type="Gene3D" id="1.10.10.10">
    <property type="entry name" value="Winged helix-like DNA-binding domain superfamily/Winged helix DNA-binding domain"/>
    <property type="match status" value="1"/>
</dbReference>
<name>A0A1X9SN00_9BACT</name>
<reference evidence="6" key="1">
    <citation type="journal article" date="2017" name="Genome Biol. Evol.">
        <title>Comparative Genomic Analysis Identifies a Campylobacter Clade Deficient in Selenium Metabolism.</title>
        <authorList>
            <person name="Miller W.G."/>
            <person name="Yee E."/>
            <person name="Lopes B.S."/>
            <person name="Chapman M.H."/>
            <person name="Huynh S."/>
            <person name="Bono J.L."/>
            <person name="Parker C.T."/>
            <person name="Strachan N.J.C."/>
            <person name="Forbes K.J."/>
        </authorList>
    </citation>
    <scope>NUCLEOTIDE SEQUENCE [LARGE SCALE GENOMIC DNA]</scope>
    <source>
        <strain evidence="6">NCTC 13004</strain>
    </source>
</reference>
<evidence type="ECO:0000313" key="5">
    <source>
        <dbReference type="EMBL" id="ARQ97627.1"/>
    </source>
</evidence>
<evidence type="ECO:0000313" key="6">
    <source>
        <dbReference type="Proteomes" id="UP000202031"/>
    </source>
</evidence>
<keyword evidence="4" id="KW-0804">Transcription</keyword>
<keyword evidence="1" id="KW-0678">Repressor</keyword>
<evidence type="ECO:0000256" key="3">
    <source>
        <dbReference type="ARBA" id="ARBA00023016"/>
    </source>
</evidence>
<dbReference type="AlphaFoldDB" id="A0A1X9SN00"/>
<dbReference type="SUPFAM" id="SSF46785">
    <property type="entry name" value="Winged helix' DNA-binding domain"/>
    <property type="match status" value="1"/>
</dbReference>